<dbReference type="InterPro" id="IPR051316">
    <property type="entry name" value="Zinc-reg_GTPase_activator"/>
</dbReference>
<proteinExistence type="inferred from homology"/>
<dbReference type="InterPro" id="IPR036627">
    <property type="entry name" value="CobW-likC_sf"/>
</dbReference>
<dbReference type="SUPFAM" id="SSF90002">
    <property type="entry name" value="Hypothetical protein YjiA, C-terminal domain"/>
    <property type="match status" value="1"/>
</dbReference>
<dbReference type="AlphaFoldDB" id="A0A383VPD3"/>
<evidence type="ECO:0000259" key="7">
    <source>
        <dbReference type="PROSITE" id="PS50020"/>
    </source>
</evidence>
<feature type="compositionally biased region" description="Low complexity" evidence="6">
    <location>
        <begin position="583"/>
        <end position="602"/>
    </location>
</feature>
<keyword evidence="1" id="KW-0547">Nucleotide-binding</keyword>
<comment type="catalytic activity">
    <reaction evidence="5">
        <text>GTP + H2O = GDP + phosphate + H(+)</text>
        <dbReference type="Rhea" id="RHEA:19669"/>
        <dbReference type="ChEBI" id="CHEBI:15377"/>
        <dbReference type="ChEBI" id="CHEBI:15378"/>
        <dbReference type="ChEBI" id="CHEBI:37565"/>
        <dbReference type="ChEBI" id="CHEBI:43474"/>
        <dbReference type="ChEBI" id="CHEBI:58189"/>
    </reaction>
    <physiologicalReaction direction="left-to-right" evidence="5">
        <dbReference type="Rhea" id="RHEA:19670"/>
    </physiologicalReaction>
</comment>
<dbReference type="Gene3D" id="2.20.70.10">
    <property type="match status" value="1"/>
</dbReference>
<evidence type="ECO:0000256" key="2">
    <source>
        <dbReference type="ARBA" id="ARBA00022801"/>
    </source>
</evidence>
<dbReference type="Proteomes" id="UP000256970">
    <property type="component" value="Unassembled WGS sequence"/>
</dbReference>
<dbReference type="SMART" id="SM00456">
    <property type="entry name" value="WW"/>
    <property type="match status" value="1"/>
</dbReference>
<dbReference type="InterPro" id="IPR027417">
    <property type="entry name" value="P-loop_NTPase"/>
</dbReference>
<feature type="region of interest" description="Disordered" evidence="6">
    <location>
        <begin position="524"/>
        <end position="602"/>
    </location>
</feature>
<name>A0A383VPD3_TETOB</name>
<evidence type="ECO:0000313" key="9">
    <source>
        <dbReference type="Proteomes" id="UP000256970"/>
    </source>
</evidence>
<feature type="compositionally biased region" description="Low complexity" evidence="6">
    <location>
        <begin position="539"/>
        <end position="575"/>
    </location>
</feature>
<dbReference type="Pfam" id="PF02492">
    <property type="entry name" value="cobW"/>
    <property type="match status" value="1"/>
</dbReference>
<dbReference type="PANTHER" id="PTHR13748">
    <property type="entry name" value="COBW-RELATED"/>
    <property type="match status" value="1"/>
</dbReference>
<dbReference type="GO" id="GO:0000166">
    <property type="term" value="F:nucleotide binding"/>
    <property type="evidence" value="ECO:0007669"/>
    <property type="project" value="UniProtKB-KW"/>
</dbReference>
<dbReference type="InterPro" id="IPR001202">
    <property type="entry name" value="WW_dom"/>
</dbReference>
<protein>
    <recommendedName>
        <fullName evidence="7">WW domain-containing protein</fullName>
    </recommendedName>
</protein>
<feature type="region of interest" description="Disordered" evidence="6">
    <location>
        <begin position="304"/>
        <end position="334"/>
    </location>
</feature>
<evidence type="ECO:0000256" key="1">
    <source>
        <dbReference type="ARBA" id="ARBA00022741"/>
    </source>
</evidence>
<dbReference type="SUPFAM" id="SSF51045">
    <property type="entry name" value="WW domain"/>
    <property type="match status" value="1"/>
</dbReference>
<dbReference type="STRING" id="3088.A0A383VPD3"/>
<evidence type="ECO:0000256" key="6">
    <source>
        <dbReference type="SAM" id="MobiDB-lite"/>
    </source>
</evidence>
<dbReference type="InterPro" id="IPR036020">
    <property type="entry name" value="WW_dom_sf"/>
</dbReference>
<organism evidence="8 9">
    <name type="scientific">Tetradesmus obliquus</name>
    <name type="common">Green alga</name>
    <name type="synonym">Acutodesmus obliquus</name>
    <dbReference type="NCBI Taxonomy" id="3088"/>
    <lineage>
        <taxon>Eukaryota</taxon>
        <taxon>Viridiplantae</taxon>
        <taxon>Chlorophyta</taxon>
        <taxon>core chlorophytes</taxon>
        <taxon>Chlorophyceae</taxon>
        <taxon>CS clade</taxon>
        <taxon>Sphaeropleales</taxon>
        <taxon>Scenedesmaceae</taxon>
        <taxon>Tetradesmus</taxon>
    </lineage>
</organism>
<sequence>MAARAPLSAGPAGPNAQQSNKIPVTIITGFLGAGKTTLLNYILKARAERHISVIENEFGEVNIDNELVADNLIEKEDLVSLDNGCVCCSLRKDIVKALAEIERRSRHRNKRVDQVILETTGLADPAPVAFTFFANPWIVSRYRLDSIVCVVDTRYVMQHLDEEASGGINEIAQQLAFSDLILLNKTDLVGKEQLATVHAAVRRINQSAQLLECRLNSEGGQPPLSLLLENNSFSVNKALQVDPDFLQSDSGSDLEISDTESGSDSEDGSEEGGAEGGGATADTAGGNAAAGNAAAETSTATCCAHHQHKKQRMEGQQQQQAESSQVTSQTAAEPCSVGAKRQACGMADGESTEQCHTKGDRRPKRRRKQLHDLSGVGSVGIVARGPLDEYRFNMFMRDLLAEKAKDIFRCKGVLAVHGYGNQRFVFQGVHETICYGPSDKPWGENETRINQIVFIGRKLDRKALMEGFRTCVWTKLPEGWQEFQDPLTLQPYYYNPNTKEKTWARPVEPNATANTVTATRLMSMEQPRDCLPGSKRRNTSATGSGHHSHGGNNNAAQQQANSSSSTLSAVAAAAGGAIGGVAGDQQQPQQPAIAAAAANAAA</sequence>
<reference evidence="8 9" key="1">
    <citation type="submission" date="2016-10" db="EMBL/GenBank/DDBJ databases">
        <authorList>
            <person name="Cai Z."/>
        </authorList>
    </citation>
    <scope>NUCLEOTIDE SEQUENCE [LARGE SCALE GENOMIC DNA]</scope>
</reference>
<feature type="region of interest" description="Disordered" evidence="6">
    <location>
        <begin position="244"/>
        <end position="292"/>
    </location>
</feature>
<dbReference type="Gene3D" id="3.30.1220.10">
    <property type="entry name" value="CobW-like, C-terminal domain"/>
    <property type="match status" value="1"/>
</dbReference>
<feature type="compositionally biased region" description="Low complexity" evidence="6">
    <location>
        <begin position="316"/>
        <end position="332"/>
    </location>
</feature>
<evidence type="ECO:0000256" key="4">
    <source>
        <dbReference type="ARBA" id="ARBA00034320"/>
    </source>
</evidence>
<feature type="compositionally biased region" description="Acidic residues" evidence="6">
    <location>
        <begin position="255"/>
        <end position="273"/>
    </location>
</feature>
<dbReference type="SMART" id="SM00833">
    <property type="entry name" value="CobW_C"/>
    <property type="match status" value="1"/>
</dbReference>
<feature type="compositionally biased region" description="Low complexity" evidence="6">
    <location>
        <begin position="280"/>
        <end position="292"/>
    </location>
</feature>
<dbReference type="CDD" id="cd03112">
    <property type="entry name" value="CobW-like"/>
    <property type="match status" value="1"/>
</dbReference>
<dbReference type="Pfam" id="PF07683">
    <property type="entry name" value="CobW_C"/>
    <property type="match status" value="1"/>
</dbReference>
<dbReference type="CDD" id="cd00201">
    <property type="entry name" value="WW"/>
    <property type="match status" value="1"/>
</dbReference>
<dbReference type="GO" id="GO:0005737">
    <property type="term" value="C:cytoplasm"/>
    <property type="evidence" value="ECO:0007669"/>
    <property type="project" value="TreeGrafter"/>
</dbReference>
<dbReference type="GO" id="GO:0016787">
    <property type="term" value="F:hydrolase activity"/>
    <property type="evidence" value="ECO:0007669"/>
    <property type="project" value="UniProtKB-KW"/>
</dbReference>
<dbReference type="InterPro" id="IPR011629">
    <property type="entry name" value="CobW-like_C"/>
</dbReference>
<dbReference type="PANTHER" id="PTHR13748:SF70">
    <property type="entry name" value="COBW_HYPB_UREG NUCLEOTIDE-BINDING DOMAIN-CONTAINING PROTEIN"/>
    <property type="match status" value="1"/>
</dbReference>
<comment type="similarity">
    <text evidence="4">Belongs to the SIMIBI class G3E GTPase family. ZNG1 subfamily.</text>
</comment>
<keyword evidence="3" id="KW-0143">Chaperone</keyword>
<dbReference type="SUPFAM" id="SSF52540">
    <property type="entry name" value="P-loop containing nucleoside triphosphate hydrolases"/>
    <property type="match status" value="1"/>
</dbReference>
<dbReference type="EMBL" id="FNXT01000767">
    <property type="protein sequence ID" value="SZX67031.1"/>
    <property type="molecule type" value="Genomic_DNA"/>
</dbReference>
<keyword evidence="2" id="KW-0378">Hydrolase</keyword>
<evidence type="ECO:0000313" key="8">
    <source>
        <dbReference type="EMBL" id="SZX67031.1"/>
    </source>
</evidence>
<evidence type="ECO:0000256" key="3">
    <source>
        <dbReference type="ARBA" id="ARBA00023186"/>
    </source>
</evidence>
<dbReference type="Pfam" id="PF00397">
    <property type="entry name" value="WW"/>
    <property type="match status" value="1"/>
</dbReference>
<evidence type="ECO:0000256" key="5">
    <source>
        <dbReference type="ARBA" id="ARBA00049117"/>
    </source>
</evidence>
<keyword evidence="9" id="KW-1185">Reference proteome</keyword>
<gene>
    <name evidence="8" type="ORF">BQ4739_LOCUS7457</name>
</gene>
<dbReference type="InterPro" id="IPR003495">
    <property type="entry name" value="CobW/HypB/UreG_nucleotide-bd"/>
</dbReference>
<dbReference type="Gene3D" id="3.40.50.300">
    <property type="entry name" value="P-loop containing nucleotide triphosphate hydrolases"/>
    <property type="match status" value="1"/>
</dbReference>
<feature type="domain" description="WW" evidence="7">
    <location>
        <begin position="474"/>
        <end position="508"/>
    </location>
</feature>
<feature type="region of interest" description="Disordered" evidence="6">
    <location>
        <begin position="346"/>
        <end position="372"/>
    </location>
</feature>
<accession>A0A383VPD3</accession>
<dbReference type="PROSITE" id="PS50020">
    <property type="entry name" value="WW_DOMAIN_2"/>
    <property type="match status" value="1"/>
</dbReference>